<dbReference type="AlphaFoldDB" id="A0A1G9PXE8"/>
<dbReference type="InterPro" id="IPR010982">
    <property type="entry name" value="Lambda_DNA-bd_dom_sf"/>
</dbReference>
<protein>
    <submittedName>
        <fullName evidence="1">Uncharacterized protein</fullName>
    </submittedName>
</protein>
<reference evidence="2" key="1">
    <citation type="submission" date="2016-10" db="EMBL/GenBank/DDBJ databases">
        <authorList>
            <person name="Varghese N."/>
            <person name="Submissions S."/>
        </authorList>
    </citation>
    <scope>NUCLEOTIDE SEQUENCE [LARGE SCALE GENOMIC DNA]</scope>
    <source>
        <strain evidence="2">DSM 24536</strain>
    </source>
</reference>
<dbReference type="GO" id="GO:0003677">
    <property type="term" value="F:DNA binding"/>
    <property type="evidence" value="ECO:0007669"/>
    <property type="project" value="InterPro"/>
</dbReference>
<organism evidence="1 2">
    <name type="scientific">Daejeonella rubra</name>
    <dbReference type="NCBI Taxonomy" id="990371"/>
    <lineage>
        <taxon>Bacteria</taxon>
        <taxon>Pseudomonadati</taxon>
        <taxon>Bacteroidota</taxon>
        <taxon>Sphingobacteriia</taxon>
        <taxon>Sphingobacteriales</taxon>
        <taxon>Sphingobacteriaceae</taxon>
        <taxon>Daejeonella</taxon>
    </lineage>
</organism>
<sequence length="188" mass="21598">MGGGIIMVKINRLKKTPVISDTGVNERFWQVAKELGLTTVGLSKAIPISYSMVTKIKSGHQPVTERIIMLMEKNLNVDSQWLMHGVGEHPFKNKVLPDLATPDHINASEDITLGMVMNVLNKTFTRIEQLEDRIYKTTGVKNRFPKVDTKHNKVANVKDLVVQLNTMLSRIEFLERNWRRYKKNDKRE</sequence>
<evidence type="ECO:0000313" key="2">
    <source>
        <dbReference type="Proteomes" id="UP000199226"/>
    </source>
</evidence>
<proteinExistence type="predicted"/>
<name>A0A1G9PXE8_9SPHI</name>
<evidence type="ECO:0000313" key="1">
    <source>
        <dbReference type="EMBL" id="SDM03446.1"/>
    </source>
</evidence>
<dbReference type="Proteomes" id="UP000199226">
    <property type="component" value="Unassembled WGS sequence"/>
</dbReference>
<dbReference type="SUPFAM" id="SSF47413">
    <property type="entry name" value="lambda repressor-like DNA-binding domains"/>
    <property type="match status" value="1"/>
</dbReference>
<gene>
    <name evidence="1" type="ORF">SAMN05421813_10524</name>
</gene>
<dbReference type="CDD" id="cd00093">
    <property type="entry name" value="HTH_XRE"/>
    <property type="match status" value="1"/>
</dbReference>
<dbReference type="Gene3D" id="1.10.260.40">
    <property type="entry name" value="lambda repressor-like DNA-binding domains"/>
    <property type="match status" value="1"/>
</dbReference>
<dbReference type="EMBL" id="FNHH01000005">
    <property type="protein sequence ID" value="SDM03446.1"/>
    <property type="molecule type" value="Genomic_DNA"/>
</dbReference>
<accession>A0A1G9PXE8</accession>
<dbReference type="InterPro" id="IPR001387">
    <property type="entry name" value="Cro/C1-type_HTH"/>
</dbReference>
<keyword evidence="2" id="KW-1185">Reference proteome</keyword>